<name>F1TF87_9FIRM</name>
<dbReference type="SUPFAM" id="SSF56801">
    <property type="entry name" value="Acetyl-CoA synthetase-like"/>
    <property type="match status" value="1"/>
</dbReference>
<protein>
    <submittedName>
        <fullName evidence="5">AMP-dependent synthetase and ligase</fullName>
    </submittedName>
</protein>
<dbReference type="RefSeq" id="WP_004620607.1">
    <property type="nucleotide sequence ID" value="NZ_ACXX02000010.1"/>
</dbReference>
<reference evidence="5" key="1">
    <citation type="submission" date="2009-07" db="EMBL/GenBank/DDBJ databases">
        <authorList>
            <consortium name="US DOE Joint Genome Institute (JGI-PGF)"/>
            <person name="Lucas S."/>
            <person name="Copeland A."/>
            <person name="Lapidus A."/>
            <person name="Glavina del Rio T."/>
            <person name="Tice H."/>
            <person name="Bruce D."/>
            <person name="Goodwin L."/>
            <person name="Pitluck S."/>
            <person name="Larimer F."/>
            <person name="Land M.L."/>
            <person name="Mouttaki H."/>
            <person name="He Z."/>
            <person name="Zhou J."/>
            <person name="Hemme C.L."/>
        </authorList>
    </citation>
    <scope>NUCLEOTIDE SEQUENCE</scope>
    <source>
        <strain evidence="5">DSM 2782</strain>
    </source>
</reference>
<dbReference type="Gene3D" id="3.40.50.12780">
    <property type="entry name" value="N-terminal domain of ligase-like"/>
    <property type="match status" value="1"/>
</dbReference>
<proteinExistence type="predicted"/>
<keyword evidence="6" id="KW-1185">Reference proteome</keyword>
<evidence type="ECO:0000256" key="1">
    <source>
        <dbReference type="ARBA" id="ARBA00022741"/>
    </source>
</evidence>
<evidence type="ECO:0000313" key="5">
    <source>
        <dbReference type="EMBL" id="EGD47025.1"/>
    </source>
</evidence>
<dbReference type="EMBL" id="ACXX02000010">
    <property type="protein sequence ID" value="EGD47025.1"/>
    <property type="molecule type" value="Genomic_DNA"/>
</dbReference>
<dbReference type="InterPro" id="IPR020845">
    <property type="entry name" value="AMP-binding_CS"/>
</dbReference>
<accession>F1TF87</accession>
<reference evidence="5" key="2">
    <citation type="submission" date="2011-01" db="EMBL/GenBank/DDBJ databases">
        <title>The Non-contiguous Finished genome of Clostridium papyrosolvens.</title>
        <authorList>
            <person name="Lucas S."/>
            <person name="Copeland A."/>
            <person name="Lapidus A."/>
            <person name="Cheng J.-F."/>
            <person name="Goodwin L."/>
            <person name="Pitluck S."/>
            <person name="Misra M."/>
            <person name="Chertkov O."/>
            <person name="Detter J.C."/>
            <person name="Han C."/>
            <person name="Tapia R."/>
            <person name="Land M."/>
            <person name="Hauser L."/>
            <person name="Kyrpides N."/>
            <person name="Ivanova N."/>
            <person name="Pagani I."/>
            <person name="Mouttaki H."/>
            <person name="He Z."/>
            <person name="Zhou J."/>
            <person name="Hemme C.L."/>
            <person name="Woyke T."/>
        </authorList>
    </citation>
    <scope>NUCLEOTIDE SEQUENCE [LARGE SCALE GENOMIC DNA]</scope>
    <source>
        <strain evidence="5">DSM 2782</strain>
    </source>
</reference>
<dbReference type="Pfam" id="PF23562">
    <property type="entry name" value="AMP-binding_C_3"/>
    <property type="match status" value="1"/>
</dbReference>
<dbReference type="PANTHER" id="PTHR43272:SF33">
    <property type="entry name" value="AMP-BINDING DOMAIN-CONTAINING PROTEIN-RELATED"/>
    <property type="match status" value="1"/>
</dbReference>
<dbReference type="GO" id="GO:0016020">
    <property type="term" value="C:membrane"/>
    <property type="evidence" value="ECO:0007669"/>
    <property type="project" value="TreeGrafter"/>
</dbReference>
<dbReference type="Gene3D" id="3.30.300.30">
    <property type="match status" value="1"/>
</dbReference>
<comment type="caution">
    <text evidence="5">The sequence shown here is derived from an EMBL/GenBank/DDBJ whole genome shotgun (WGS) entry which is preliminary data.</text>
</comment>
<feature type="domain" description="AMP-dependent synthetase/ligase" evidence="4">
    <location>
        <begin position="47"/>
        <end position="403"/>
    </location>
</feature>
<dbReference type="InterPro" id="IPR045851">
    <property type="entry name" value="AMP-bd_C_sf"/>
</dbReference>
<sequence>MEKRNFFYTERKQFKNIHEYLNTCLSNHADNILFKFNKNGTSYGKRYKEVFDDILSLEAALSEWHFEKKHIAILGKTSYEWMVSYLGVMNAGYVAIPIDKLLPVEAIIEQLQFVDADCLLFDNDYHDVALKIKEFVGSIKYFVNFNEKSDNMHCLYDMLKTPHKDIKSEISPDTAAEIVFSSGTTSNSKAIVLTHENLASNIAYCSQVIDVSVTDILLSILPNNHTYELTAGILTPIYFGATICLNDSLKMMKRNLKTYKPTIMIVVPAVLEMLRKEILKAVANQNKNEKFSSAMKITKILKKVHINVSRKLFGEILEVLGGNIRTFVCGGAFLPVEIIDFYTTMGIKLIQGYGITECSPLVSANTDRNGERGSVGKIGGGCSVKIVDNEIWVKGKNVMKGYYKNPEVTEACMENGWFKTGDLGYIGKNGYLYITGRKKNLLVLSNGENVSPEELEGKLLALDCINEVIVFGEDDVIKAEIYPNYDLFEGRDIEEIEAVISKEIKEINSLLPMFKQIQKIKLRANEFEKTTTNKIKR</sequence>
<dbReference type="GO" id="GO:0005524">
    <property type="term" value="F:ATP binding"/>
    <property type="evidence" value="ECO:0007669"/>
    <property type="project" value="UniProtKB-KW"/>
</dbReference>
<dbReference type="STRING" id="588581.Cpap_1221"/>
<dbReference type="PROSITE" id="PS00455">
    <property type="entry name" value="AMP_BINDING"/>
    <property type="match status" value="1"/>
</dbReference>
<dbReference type="Pfam" id="PF00501">
    <property type="entry name" value="AMP-binding"/>
    <property type="match status" value="1"/>
</dbReference>
<dbReference type="AlphaFoldDB" id="F1TF87"/>
<dbReference type="Proteomes" id="UP000003860">
    <property type="component" value="Unassembled WGS sequence"/>
</dbReference>
<dbReference type="InterPro" id="IPR042099">
    <property type="entry name" value="ANL_N_sf"/>
</dbReference>
<keyword evidence="5" id="KW-0436">Ligase</keyword>
<evidence type="ECO:0000259" key="4">
    <source>
        <dbReference type="Pfam" id="PF00501"/>
    </source>
</evidence>
<evidence type="ECO:0000256" key="2">
    <source>
        <dbReference type="ARBA" id="ARBA00022840"/>
    </source>
</evidence>
<evidence type="ECO:0000256" key="3">
    <source>
        <dbReference type="ARBA" id="ARBA00024484"/>
    </source>
</evidence>
<dbReference type="eggNOG" id="COG1022">
    <property type="taxonomic scope" value="Bacteria"/>
</dbReference>
<organism evidence="5 6">
    <name type="scientific">Ruminiclostridium papyrosolvens DSM 2782</name>
    <dbReference type="NCBI Taxonomy" id="588581"/>
    <lineage>
        <taxon>Bacteria</taxon>
        <taxon>Bacillati</taxon>
        <taxon>Bacillota</taxon>
        <taxon>Clostridia</taxon>
        <taxon>Eubacteriales</taxon>
        <taxon>Oscillospiraceae</taxon>
        <taxon>Ruminiclostridium</taxon>
    </lineage>
</organism>
<gene>
    <name evidence="5" type="ORF">Cpap_1221</name>
</gene>
<keyword evidence="2" id="KW-0067">ATP-binding</keyword>
<keyword evidence="1" id="KW-0547">Nucleotide-binding</keyword>
<dbReference type="InterPro" id="IPR000873">
    <property type="entry name" value="AMP-dep_synth/lig_dom"/>
</dbReference>
<dbReference type="GO" id="GO:0004467">
    <property type="term" value="F:long-chain fatty acid-CoA ligase activity"/>
    <property type="evidence" value="ECO:0007669"/>
    <property type="project" value="UniProtKB-EC"/>
</dbReference>
<dbReference type="PANTHER" id="PTHR43272">
    <property type="entry name" value="LONG-CHAIN-FATTY-ACID--COA LIGASE"/>
    <property type="match status" value="1"/>
</dbReference>
<dbReference type="OrthoDB" id="9778383at2"/>
<comment type="catalytic activity">
    <reaction evidence="3">
        <text>a long-chain fatty acid + ATP + CoA = a long-chain fatty acyl-CoA + AMP + diphosphate</text>
        <dbReference type="Rhea" id="RHEA:15421"/>
        <dbReference type="ChEBI" id="CHEBI:30616"/>
        <dbReference type="ChEBI" id="CHEBI:33019"/>
        <dbReference type="ChEBI" id="CHEBI:57287"/>
        <dbReference type="ChEBI" id="CHEBI:57560"/>
        <dbReference type="ChEBI" id="CHEBI:83139"/>
        <dbReference type="ChEBI" id="CHEBI:456215"/>
        <dbReference type="EC" id="6.2.1.3"/>
    </reaction>
    <physiologicalReaction direction="left-to-right" evidence="3">
        <dbReference type="Rhea" id="RHEA:15422"/>
    </physiologicalReaction>
</comment>
<evidence type="ECO:0000313" key="6">
    <source>
        <dbReference type="Proteomes" id="UP000003860"/>
    </source>
</evidence>